<reference evidence="1" key="1">
    <citation type="submission" date="2021-02" db="EMBL/GenBank/DDBJ databases">
        <authorList>
            <person name="Nowell W R."/>
        </authorList>
    </citation>
    <scope>NUCLEOTIDE SEQUENCE</scope>
</reference>
<evidence type="ECO:0000313" key="2">
    <source>
        <dbReference type="Proteomes" id="UP000663828"/>
    </source>
</evidence>
<protein>
    <submittedName>
        <fullName evidence="1">Uncharacterized protein</fullName>
    </submittedName>
</protein>
<dbReference type="InterPro" id="IPR039366">
    <property type="entry name" value="Pilotin"/>
</dbReference>
<dbReference type="EMBL" id="CAJNOR010004171">
    <property type="protein sequence ID" value="CAF1480805.1"/>
    <property type="molecule type" value="Genomic_DNA"/>
</dbReference>
<name>A0A815RPL0_ADIRI</name>
<proteinExistence type="predicted"/>
<sequence length="139" mass="15755">MFQGYYGYPQYGTYGQNTGYGYHRNSAHHSQWDVITGTVMSFKNASDVFHGDEVLEVSVVDASRMDAPSITLGRQQIPLQPRQQFPIRFQFYYDKSRAGLGPGGLSMQARITRRNGQLLYINDTRTPLTPNVTIDVVRT</sequence>
<keyword evidence="2" id="KW-1185">Reference proteome</keyword>
<dbReference type="AlphaFoldDB" id="A0A815RPL0"/>
<accession>A0A815RPL0</accession>
<evidence type="ECO:0000313" key="1">
    <source>
        <dbReference type="EMBL" id="CAF1480805.1"/>
    </source>
</evidence>
<dbReference type="Proteomes" id="UP000663828">
    <property type="component" value="Unassembled WGS sequence"/>
</dbReference>
<dbReference type="Pfam" id="PF09619">
    <property type="entry name" value="YscW"/>
    <property type="match status" value="1"/>
</dbReference>
<organism evidence="1 2">
    <name type="scientific">Adineta ricciae</name>
    <name type="common">Rotifer</name>
    <dbReference type="NCBI Taxonomy" id="249248"/>
    <lineage>
        <taxon>Eukaryota</taxon>
        <taxon>Metazoa</taxon>
        <taxon>Spiralia</taxon>
        <taxon>Gnathifera</taxon>
        <taxon>Rotifera</taxon>
        <taxon>Eurotatoria</taxon>
        <taxon>Bdelloidea</taxon>
        <taxon>Adinetida</taxon>
        <taxon>Adinetidae</taxon>
        <taxon>Adineta</taxon>
    </lineage>
</organism>
<comment type="caution">
    <text evidence="1">The sequence shown here is derived from an EMBL/GenBank/DDBJ whole genome shotgun (WGS) entry which is preliminary data.</text>
</comment>
<gene>
    <name evidence="1" type="ORF">XAT740_LOCUS38521</name>
</gene>